<sequence length="149" mass="16282">MTTTLQITVDCASPVDLAAFWATALHYDPAPPPEGFASWHAWYRSVGVPEEELTGPDGPDRIVDPAGVGPKFWFQQVPEPKTVKNRLHLDLAVSGGRAQPLAERRAVIEAEVHRLGAAGAHVFRIHDDPANDYFAVVLQDPEGNEFCVC</sequence>
<evidence type="ECO:0000259" key="1">
    <source>
        <dbReference type="Pfam" id="PF18029"/>
    </source>
</evidence>
<protein>
    <recommendedName>
        <fullName evidence="1">Glyoxalase-like domain-containing protein</fullName>
    </recommendedName>
</protein>
<dbReference type="Gene3D" id="3.10.180.10">
    <property type="entry name" value="2,3-Dihydroxybiphenyl 1,2-Dioxygenase, domain 1"/>
    <property type="match status" value="1"/>
</dbReference>
<organism evidence="2 3">
    <name type="scientific">Asanoa ferruginea</name>
    <dbReference type="NCBI Taxonomy" id="53367"/>
    <lineage>
        <taxon>Bacteria</taxon>
        <taxon>Bacillati</taxon>
        <taxon>Actinomycetota</taxon>
        <taxon>Actinomycetes</taxon>
        <taxon>Micromonosporales</taxon>
        <taxon>Micromonosporaceae</taxon>
        <taxon>Asanoa</taxon>
    </lineage>
</organism>
<dbReference type="Pfam" id="PF18029">
    <property type="entry name" value="Glyoxalase_6"/>
    <property type="match status" value="1"/>
</dbReference>
<accession>A0A3D9ZAU1</accession>
<dbReference type="PANTHER" id="PTHR35908:SF1">
    <property type="entry name" value="CONSERVED PROTEIN"/>
    <property type="match status" value="1"/>
</dbReference>
<feature type="domain" description="Glyoxalase-like" evidence="1">
    <location>
        <begin position="6"/>
        <end position="149"/>
    </location>
</feature>
<dbReference type="Proteomes" id="UP000256913">
    <property type="component" value="Unassembled WGS sequence"/>
</dbReference>
<dbReference type="InterPro" id="IPR041581">
    <property type="entry name" value="Glyoxalase_6"/>
</dbReference>
<evidence type="ECO:0000313" key="3">
    <source>
        <dbReference type="Proteomes" id="UP000256913"/>
    </source>
</evidence>
<dbReference type="AlphaFoldDB" id="A0A3D9ZAU1"/>
<proteinExistence type="predicted"/>
<dbReference type="SUPFAM" id="SSF54593">
    <property type="entry name" value="Glyoxalase/Bleomycin resistance protein/Dihydroxybiphenyl dioxygenase"/>
    <property type="match status" value="1"/>
</dbReference>
<comment type="caution">
    <text evidence="2">The sequence shown here is derived from an EMBL/GenBank/DDBJ whole genome shotgun (WGS) entry which is preliminary data.</text>
</comment>
<dbReference type="InterPro" id="IPR029068">
    <property type="entry name" value="Glyas_Bleomycin-R_OHBP_Dase"/>
</dbReference>
<reference evidence="2 3" key="1">
    <citation type="submission" date="2018-08" db="EMBL/GenBank/DDBJ databases">
        <title>Sequencing the genomes of 1000 actinobacteria strains.</title>
        <authorList>
            <person name="Klenk H.-P."/>
        </authorList>
    </citation>
    <scope>NUCLEOTIDE SEQUENCE [LARGE SCALE GENOMIC DNA]</scope>
    <source>
        <strain evidence="2 3">DSM 44099</strain>
    </source>
</reference>
<dbReference type="RefSeq" id="WP_116066325.1">
    <property type="nucleotide sequence ID" value="NZ_BONB01000053.1"/>
</dbReference>
<evidence type="ECO:0000313" key="2">
    <source>
        <dbReference type="EMBL" id="REF94526.1"/>
    </source>
</evidence>
<dbReference type="OrthoDB" id="3212826at2"/>
<dbReference type="PANTHER" id="PTHR35908">
    <property type="entry name" value="HYPOTHETICAL FUSION PROTEIN"/>
    <property type="match status" value="1"/>
</dbReference>
<dbReference type="EMBL" id="QUMQ01000001">
    <property type="protein sequence ID" value="REF94526.1"/>
    <property type="molecule type" value="Genomic_DNA"/>
</dbReference>
<gene>
    <name evidence="2" type="ORF">DFJ67_0464</name>
</gene>
<name>A0A3D9ZAU1_9ACTN</name>
<keyword evidence="3" id="KW-1185">Reference proteome</keyword>